<dbReference type="RefSeq" id="WP_316969229.1">
    <property type="nucleotide sequence ID" value="NZ_JARFPL010000022.1"/>
</dbReference>
<dbReference type="InterPro" id="IPR007421">
    <property type="entry name" value="Schlafen_AlbA_2_dom"/>
</dbReference>
<keyword evidence="3" id="KW-1185">Reference proteome</keyword>
<dbReference type="PANTHER" id="PTHR30595:SF6">
    <property type="entry name" value="SCHLAFEN ALBA-2 DOMAIN-CONTAINING PROTEIN"/>
    <property type="match status" value="1"/>
</dbReference>
<keyword evidence="2" id="KW-0067">ATP-binding</keyword>
<comment type="caution">
    <text evidence="2">The sequence shown here is derived from an EMBL/GenBank/DDBJ whole genome shotgun (WGS) entry which is preliminary data.</text>
</comment>
<protein>
    <submittedName>
        <fullName evidence="2">ATP-binding protein</fullName>
    </submittedName>
</protein>
<keyword evidence="2" id="KW-0547">Nucleotide-binding</keyword>
<evidence type="ECO:0000313" key="2">
    <source>
        <dbReference type="EMBL" id="MDF0593524.1"/>
    </source>
</evidence>
<dbReference type="Pfam" id="PF04326">
    <property type="entry name" value="SLFN_AlbA_2"/>
    <property type="match status" value="1"/>
</dbReference>
<reference evidence="2 3" key="1">
    <citation type="submission" date="2023-03" db="EMBL/GenBank/DDBJ databases">
        <title>Whole genome sequencing of Methanotrichaceae archaeon M04Ac.</title>
        <authorList>
            <person name="Khomyakova M.A."/>
            <person name="Merkel A.Y."/>
            <person name="Slobodkin A.I."/>
        </authorList>
    </citation>
    <scope>NUCLEOTIDE SEQUENCE [LARGE SCALE GENOMIC DNA]</scope>
    <source>
        <strain evidence="2 3">M04Ac</strain>
    </source>
</reference>
<dbReference type="GO" id="GO:0005524">
    <property type="term" value="F:ATP binding"/>
    <property type="evidence" value="ECO:0007669"/>
    <property type="project" value="UniProtKB-KW"/>
</dbReference>
<dbReference type="InterPro" id="IPR038461">
    <property type="entry name" value="Schlafen_AlbA_2_dom_sf"/>
</dbReference>
<accession>A0ABT5XFN1</accession>
<dbReference type="Gene3D" id="3.30.950.30">
    <property type="entry name" value="Schlafen, AAA domain"/>
    <property type="match status" value="1"/>
</dbReference>
<sequence>MEDGAMTLKDKPLDLLEESEIRALLDDEVPESKVIDYKKLLPGPSDLEKREFLRDVSSFANASGGHLIYGIDEENGIPVRICGLSDIDPDHEILRLESMVQTGIAPRIPGISMRAVPLSGGGSVIVVRIPKSWASPHMITKGSSRFYSRNSAGKYPLDVFEIRTAFSLTGTAAEMMREHRAEALAKIVAAETPVPLGVGPRIVFSIVPFGAFEPSSSFDVSSLVRDYRSGKGALPLPLTGLFTGWRYNFDGLLTYDDRGSYTQVFVSGIVEAVDSVILGDRSKDLEEKTIPSLRYEEALLEGLPRYTSVMERLGVEPPVFVMVSLVGVKGRSILVSTPEFSGNKDVKIDRDSLIVPEIMMESFGRKADEVLRPAFDAVWRAGGWERSMNYDEEGRWIGRI</sequence>
<dbReference type="PANTHER" id="PTHR30595">
    <property type="entry name" value="GLPR-RELATED TRANSCRIPTIONAL REPRESSOR"/>
    <property type="match status" value="1"/>
</dbReference>
<organism evidence="2 3">
    <name type="scientific">Candidatus Methanocrinis alkalitolerans</name>
    <dbReference type="NCBI Taxonomy" id="3033395"/>
    <lineage>
        <taxon>Archaea</taxon>
        <taxon>Methanobacteriati</taxon>
        <taxon>Methanobacteriota</taxon>
        <taxon>Stenosarchaea group</taxon>
        <taxon>Methanomicrobia</taxon>
        <taxon>Methanotrichales</taxon>
        <taxon>Methanotrichaceae</taxon>
        <taxon>Methanocrinis</taxon>
    </lineage>
</organism>
<evidence type="ECO:0000259" key="1">
    <source>
        <dbReference type="Pfam" id="PF04326"/>
    </source>
</evidence>
<dbReference type="EMBL" id="JARFPL010000022">
    <property type="protein sequence ID" value="MDF0593524.1"/>
    <property type="molecule type" value="Genomic_DNA"/>
</dbReference>
<proteinExistence type="predicted"/>
<evidence type="ECO:0000313" key="3">
    <source>
        <dbReference type="Proteomes" id="UP001215956"/>
    </source>
</evidence>
<dbReference type="Proteomes" id="UP001215956">
    <property type="component" value="Unassembled WGS sequence"/>
</dbReference>
<gene>
    <name evidence="2" type="ORF">P0O24_08000</name>
</gene>
<feature type="domain" description="Schlafen AlbA-2" evidence="1">
    <location>
        <begin position="31"/>
        <end position="157"/>
    </location>
</feature>
<name>A0ABT5XFN1_9EURY</name>